<gene>
    <name evidence="1" type="ORF">GII31_19035</name>
</gene>
<keyword evidence="2" id="KW-1185">Reference proteome</keyword>
<evidence type="ECO:0000313" key="1">
    <source>
        <dbReference type="EMBL" id="QHN36682.1"/>
    </source>
</evidence>
<name>A0ABX6IL95_9ACTN</name>
<evidence type="ECO:0000313" key="2">
    <source>
        <dbReference type="Proteomes" id="UP001059836"/>
    </source>
</evidence>
<organism evidence="1 2">
    <name type="scientific">Gordonia pseudamarae</name>
    <dbReference type="NCBI Taxonomy" id="2831662"/>
    <lineage>
        <taxon>Bacteria</taxon>
        <taxon>Bacillati</taxon>
        <taxon>Actinomycetota</taxon>
        <taxon>Actinomycetes</taxon>
        <taxon>Mycobacteriales</taxon>
        <taxon>Gordoniaceae</taxon>
        <taxon>Gordonia</taxon>
    </lineage>
</organism>
<dbReference type="EMBL" id="CP045809">
    <property type="protein sequence ID" value="QHN36682.1"/>
    <property type="molecule type" value="Genomic_DNA"/>
</dbReference>
<dbReference type="RefSeq" id="WP_260840114.1">
    <property type="nucleotide sequence ID" value="NZ_CP045809.1"/>
</dbReference>
<protein>
    <submittedName>
        <fullName evidence="1">Uncharacterized protein</fullName>
    </submittedName>
</protein>
<dbReference type="Proteomes" id="UP001059836">
    <property type="component" value="Chromosome"/>
</dbReference>
<proteinExistence type="predicted"/>
<reference evidence="1" key="1">
    <citation type="journal article" date="2021" name="Nat. Microbiol.">
        <title>Cocultivation of an ultrasmall environmental parasitic bacterium with lytic ability against bacteria associated with wastewater foams.</title>
        <authorList>
            <person name="Batinovic S."/>
            <person name="Rose J.J.A."/>
            <person name="Ratcliffe J."/>
            <person name="Seviour R.J."/>
            <person name="Petrovski S."/>
        </authorList>
    </citation>
    <scope>NUCLEOTIDE SEQUENCE</scope>
    <source>
        <strain evidence="1">CON9</strain>
    </source>
</reference>
<sequence length="145" mass="16054">MVAYDQKNYEVLRVSGNKLPSREFYFLPSVSWSKVSSGAPSFRAYPPGFIFADAGNSIFATSPRDRAALIAFANSQMAFDQLAAVAPTLNFEAGQVAGLPMADDRPDTIVDRVGVLIEQSQTDWDSFESSWNFTRSPLVDLFERD</sequence>
<accession>A0ABX6IL95</accession>